<dbReference type="AlphaFoldDB" id="M7MUW6"/>
<dbReference type="Proteomes" id="UP000012015">
    <property type="component" value="Unassembled WGS sequence"/>
</dbReference>
<organism evidence="1 2">
    <name type="scientific">Paeniglutamicibacter gangotriensis Lz1y</name>
    <dbReference type="NCBI Taxonomy" id="1276920"/>
    <lineage>
        <taxon>Bacteria</taxon>
        <taxon>Bacillati</taxon>
        <taxon>Actinomycetota</taxon>
        <taxon>Actinomycetes</taxon>
        <taxon>Micrococcales</taxon>
        <taxon>Micrococcaceae</taxon>
        <taxon>Paeniglutamicibacter</taxon>
    </lineage>
</organism>
<protein>
    <submittedName>
        <fullName evidence="1">Uncharacterized protein</fullName>
    </submittedName>
</protein>
<gene>
    <name evidence="1" type="ORF">ADIAG_00245</name>
</gene>
<reference evidence="1 2" key="1">
    <citation type="journal article" date="2013" name="Genome Announc.">
        <title>Draft Genome Sequence of Arthrobacter gangotriensis Strain Lz1yT, Isolated from a Penguin Rookery Soil Sample Collected in Antarctica, near the Indian Station Dakshin Gangotri.</title>
        <authorList>
            <person name="Shivaji S."/>
            <person name="Ara S."/>
            <person name="Bandi S."/>
            <person name="Singh A."/>
            <person name="Kumar Pinnaka A."/>
        </authorList>
    </citation>
    <scope>NUCLEOTIDE SEQUENCE [LARGE SCALE GENOMIC DNA]</scope>
    <source>
        <strain evidence="1 2">Lz1y</strain>
    </source>
</reference>
<sequence length="62" mass="6706">MSGSLNQSPANLNSHTKGHRGASILKTSFAMAHEVLPEGTELRAFHMTDVFKLVLHPGCCQT</sequence>
<dbReference type="STRING" id="1276920.ADIAG_00245"/>
<dbReference type="EMBL" id="AOCK01000001">
    <property type="protein sequence ID" value="EMR00238.1"/>
    <property type="molecule type" value="Genomic_DNA"/>
</dbReference>
<evidence type="ECO:0000313" key="1">
    <source>
        <dbReference type="EMBL" id="EMR00238.1"/>
    </source>
</evidence>
<accession>M7MUW6</accession>
<proteinExistence type="predicted"/>
<comment type="caution">
    <text evidence="1">The sequence shown here is derived from an EMBL/GenBank/DDBJ whole genome shotgun (WGS) entry which is preliminary data.</text>
</comment>
<name>M7MUW6_9MICC</name>
<keyword evidence="2" id="KW-1185">Reference proteome</keyword>
<evidence type="ECO:0000313" key="2">
    <source>
        <dbReference type="Proteomes" id="UP000012015"/>
    </source>
</evidence>